<gene>
    <name evidence="2" type="ORF">LZZ85_00245</name>
</gene>
<dbReference type="SUPFAM" id="SSF52540">
    <property type="entry name" value="P-loop containing nucleoside triphosphate hydrolases"/>
    <property type="match status" value="1"/>
</dbReference>
<dbReference type="Proteomes" id="UP001165367">
    <property type="component" value="Unassembled WGS sequence"/>
</dbReference>
<dbReference type="RefSeq" id="WP_237867908.1">
    <property type="nucleotide sequence ID" value="NZ_JAKLTR010000001.1"/>
</dbReference>
<reference evidence="2" key="1">
    <citation type="submission" date="2022-01" db="EMBL/GenBank/DDBJ databases">
        <authorList>
            <person name="Jo J.-H."/>
            <person name="Im W.-T."/>
        </authorList>
    </citation>
    <scope>NUCLEOTIDE SEQUENCE</scope>
    <source>
        <strain evidence="2">NA20</strain>
    </source>
</reference>
<comment type="caution">
    <text evidence="2">The sequence shown here is derived from an EMBL/GenBank/DDBJ whole genome shotgun (WGS) entry which is preliminary data.</text>
</comment>
<keyword evidence="3" id="KW-1185">Reference proteome</keyword>
<dbReference type="Pfam" id="PF13304">
    <property type="entry name" value="AAA_21"/>
    <property type="match status" value="1"/>
</dbReference>
<organism evidence="2 3">
    <name type="scientific">Terrimonas ginsenosidimutans</name>
    <dbReference type="NCBI Taxonomy" id="2908004"/>
    <lineage>
        <taxon>Bacteria</taxon>
        <taxon>Pseudomonadati</taxon>
        <taxon>Bacteroidota</taxon>
        <taxon>Chitinophagia</taxon>
        <taxon>Chitinophagales</taxon>
        <taxon>Chitinophagaceae</taxon>
        <taxon>Terrimonas</taxon>
    </lineage>
</organism>
<evidence type="ECO:0000313" key="3">
    <source>
        <dbReference type="Proteomes" id="UP001165367"/>
    </source>
</evidence>
<dbReference type="InterPro" id="IPR003959">
    <property type="entry name" value="ATPase_AAA_core"/>
</dbReference>
<dbReference type="EMBL" id="JAKLTR010000001">
    <property type="protein sequence ID" value="MCG2612679.1"/>
    <property type="molecule type" value="Genomic_DNA"/>
</dbReference>
<protein>
    <submittedName>
        <fullName evidence="2">AAA family ATPase</fullName>
    </submittedName>
</protein>
<dbReference type="InterPro" id="IPR027417">
    <property type="entry name" value="P-loop_NTPase"/>
</dbReference>
<evidence type="ECO:0000259" key="1">
    <source>
        <dbReference type="Pfam" id="PF13304"/>
    </source>
</evidence>
<dbReference type="Gene3D" id="3.40.50.300">
    <property type="entry name" value="P-loop containing nucleotide triphosphate hydrolases"/>
    <property type="match status" value="1"/>
</dbReference>
<proteinExistence type="predicted"/>
<dbReference type="Gene3D" id="1.10.30.50">
    <property type="match status" value="1"/>
</dbReference>
<dbReference type="InterPro" id="IPR051396">
    <property type="entry name" value="Bact_Antivir_Def_Nuclease"/>
</dbReference>
<name>A0ABS9KK39_9BACT</name>
<evidence type="ECO:0000313" key="2">
    <source>
        <dbReference type="EMBL" id="MCG2612679.1"/>
    </source>
</evidence>
<dbReference type="PANTHER" id="PTHR43581">
    <property type="entry name" value="ATP/GTP PHOSPHATASE"/>
    <property type="match status" value="1"/>
</dbReference>
<accession>A0ABS9KK39</accession>
<feature type="domain" description="ATPase AAA-type core" evidence="1">
    <location>
        <begin position="352"/>
        <end position="596"/>
    </location>
</feature>
<sequence length="745" mass="85792">MIKIKRTPAPPGFMTSSVIIKLKTELRNYYKKPQHTRRQTRPPSIPLPQSVLEKIRTYLLAEFNGKCAYCESKISMINIGDFDHFRPKSSARGLNDEFSLDHYWTLAFDWRNMYLSCEVCSRYKVNWFPVEGKRAKLTQTFIQIRKSEKNLLIDPCFEDPFLHLSYKENGMAIPLTHKGEVTIDILKLNRKALVEQRRRICQEFINLIRGLEKGMLSSSKTDTTRLHMSALVEELLIRISEVIKVKSTLPFLGIQKFYLQEYLRKNSKLAEMLQTIDGGGILNQFMRKTGIISRKQPVSQLVTNKKITDISIATSFLNRFSIKSIEIENFKCIERLTLQFPKGGGRREPWLMLLGENGVGKSSFLQALTLTLMGEEYLRKMKVKPTEVLRNGADSGFVRIQQEDQITVELHFTRSLIQCNERKPPTFLLAYGATRLFPTKNIKPEYTKGQVRARNMFNPATALFADNWLLSLYEKNKEQFDFACRALKSLLAKEIEDPDLTISVHQNDVLIHYSDQRKHPDKLDTLSDGYKSVIALACDMMQALMTGNSTMEVVEGIVIIDEIGTHLHPRWKMRIVNSLRTAFPRLQFIVTTHDPLCLKGLTAGEIAVFKKNDQGQIYAIGDLPNPDEFRADQLLTSRFFGLNSTIDEKLEKDFDEYYQLLARQGRLTIRQKKRLNLLKEALRGKDHLGHSLREELAFTAVDTILAKEKADQNTLSESNLKDTTIALLQKWWDEPLEIQQKIINA</sequence>
<dbReference type="PANTHER" id="PTHR43581:SF2">
    <property type="entry name" value="EXCINUCLEASE ATPASE SUBUNIT"/>
    <property type="match status" value="1"/>
</dbReference>